<dbReference type="AlphaFoldDB" id="A0A5B9W0Y6"/>
<reference evidence="1 2" key="1">
    <citation type="submission" date="2019-08" db="EMBL/GenBank/DDBJ databases">
        <title>Deep-cultivation of Planctomycetes and their phenomic and genomic characterization uncovers novel biology.</title>
        <authorList>
            <person name="Wiegand S."/>
            <person name="Jogler M."/>
            <person name="Boedeker C."/>
            <person name="Pinto D."/>
            <person name="Vollmers J."/>
            <person name="Rivas-Marin E."/>
            <person name="Kohn T."/>
            <person name="Peeters S.H."/>
            <person name="Heuer A."/>
            <person name="Rast P."/>
            <person name="Oberbeckmann S."/>
            <person name="Bunk B."/>
            <person name="Jeske O."/>
            <person name="Meyerdierks A."/>
            <person name="Storesund J.E."/>
            <person name="Kallscheuer N."/>
            <person name="Luecker S."/>
            <person name="Lage O.M."/>
            <person name="Pohl T."/>
            <person name="Merkel B.J."/>
            <person name="Hornburger P."/>
            <person name="Mueller R.-W."/>
            <person name="Bruemmer F."/>
            <person name="Labrenz M."/>
            <person name="Spormann A.M."/>
            <person name="Op den Camp H."/>
            <person name="Overmann J."/>
            <person name="Amann R."/>
            <person name="Jetten M.S.M."/>
            <person name="Mascher T."/>
            <person name="Medema M.H."/>
            <person name="Devos D.P."/>
            <person name="Kaster A.-K."/>
            <person name="Ovreas L."/>
            <person name="Rohde M."/>
            <person name="Galperin M.Y."/>
            <person name="Jogler C."/>
        </authorList>
    </citation>
    <scope>NUCLEOTIDE SEQUENCE [LARGE SCALE GENOMIC DNA]</scope>
    <source>
        <strain evidence="1 2">OJF2</strain>
    </source>
</reference>
<accession>A0A5B9W0Y6</accession>
<organism evidence="1 2">
    <name type="scientific">Aquisphaera giovannonii</name>
    <dbReference type="NCBI Taxonomy" id="406548"/>
    <lineage>
        <taxon>Bacteria</taxon>
        <taxon>Pseudomonadati</taxon>
        <taxon>Planctomycetota</taxon>
        <taxon>Planctomycetia</taxon>
        <taxon>Isosphaerales</taxon>
        <taxon>Isosphaeraceae</taxon>
        <taxon>Aquisphaera</taxon>
    </lineage>
</organism>
<gene>
    <name evidence="1" type="ORF">OJF2_28210</name>
</gene>
<keyword evidence="2" id="KW-1185">Reference proteome</keyword>
<evidence type="ECO:0000313" key="2">
    <source>
        <dbReference type="Proteomes" id="UP000324233"/>
    </source>
</evidence>
<sequence length="37" mass="4649">MRYTEHRVLRPYELLVATVGIWLKFWTMYQEFRATSR</sequence>
<dbReference type="Proteomes" id="UP000324233">
    <property type="component" value="Chromosome"/>
</dbReference>
<name>A0A5B9W0Y6_9BACT</name>
<dbReference type="KEGG" id="agv:OJF2_28210"/>
<evidence type="ECO:0000313" key="1">
    <source>
        <dbReference type="EMBL" id="QEH34286.1"/>
    </source>
</evidence>
<protein>
    <submittedName>
        <fullName evidence="1">Uncharacterized protein</fullName>
    </submittedName>
</protein>
<proteinExistence type="predicted"/>
<dbReference type="EMBL" id="CP042997">
    <property type="protein sequence ID" value="QEH34286.1"/>
    <property type="molecule type" value="Genomic_DNA"/>
</dbReference>